<comment type="subcellular location">
    <subcellularLocation>
        <location evidence="1">Cell outer membrane</location>
    </subcellularLocation>
</comment>
<proteinExistence type="predicted"/>
<feature type="chain" id="PRO_5040899411" evidence="5">
    <location>
        <begin position="37"/>
        <end position="912"/>
    </location>
</feature>
<dbReference type="PANTHER" id="PTHR47234">
    <property type="match status" value="1"/>
</dbReference>
<name>A0A9X7U8A9_SPHYA</name>
<protein>
    <submittedName>
        <fullName evidence="6">TonB-dependent receptor</fullName>
    </submittedName>
</protein>
<evidence type="ECO:0000313" key="6">
    <source>
        <dbReference type="EMBL" id="QNG44534.1"/>
    </source>
</evidence>
<evidence type="ECO:0000256" key="5">
    <source>
        <dbReference type="SAM" id="SignalP"/>
    </source>
</evidence>
<dbReference type="GO" id="GO:0009279">
    <property type="term" value="C:cell outer membrane"/>
    <property type="evidence" value="ECO:0007669"/>
    <property type="project" value="UniProtKB-SubCell"/>
</dbReference>
<evidence type="ECO:0000256" key="4">
    <source>
        <dbReference type="SAM" id="MobiDB-lite"/>
    </source>
</evidence>
<feature type="signal peptide" evidence="5">
    <location>
        <begin position="1"/>
        <end position="36"/>
    </location>
</feature>
<keyword evidence="5" id="KW-0732">Signal</keyword>
<dbReference type="InterPro" id="IPR037066">
    <property type="entry name" value="Plug_dom_sf"/>
</dbReference>
<keyword evidence="3" id="KW-0998">Cell outer membrane</keyword>
<gene>
    <name evidence="6" type="ORF">H3V42_22125</name>
</gene>
<keyword evidence="2" id="KW-0472">Membrane</keyword>
<evidence type="ECO:0000256" key="3">
    <source>
        <dbReference type="ARBA" id="ARBA00023237"/>
    </source>
</evidence>
<dbReference type="Proteomes" id="UP000515377">
    <property type="component" value="Chromosome"/>
</dbReference>
<dbReference type="Gene3D" id="2.40.170.20">
    <property type="entry name" value="TonB-dependent receptor, beta-barrel domain"/>
    <property type="match status" value="1"/>
</dbReference>
<reference evidence="6 7" key="1">
    <citation type="submission" date="2020-07" db="EMBL/GenBank/DDBJ databases">
        <title>Whole genome sequence of Sphingobium yanoikuyae A3.</title>
        <authorList>
            <person name="Han S.-S."/>
        </authorList>
    </citation>
    <scope>NUCLEOTIDE SEQUENCE [LARGE SCALE GENOMIC DNA]</scope>
    <source>
        <strain evidence="6 7">A3</strain>
    </source>
</reference>
<dbReference type="RefSeq" id="WP_185703916.1">
    <property type="nucleotide sequence ID" value="NZ_DAIPVG010000007.1"/>
</dbReference>
<dbReference type="InterPro" id="IPR036942">
    <property type="entry name" value="Beta-barrel_TonB_sf"/>
</dbReference>
<dbReference type="SUPFAM" id="SSF56935">
    <property type="entry name" value="Porins"/>
    <property type="match status" value="1"/>
</dbReference>
<evidence type="ECO:0000313" key="7">
    <source>
        <dbReference type="Proteomes" id="UP000515377"/>
    </source>
</evidence>
<accession>A0A9X7U8A9</accession>
<keyword evidence="6" id="KW-0675">Receptor</keyword>
<dbReference type="PANTHER" id="PTHR47234:SF3">
    <property type="entry name" value="SECRETIN_TONB SHORT N-TERMINAL DOMAIN-CONTAINING PROTEIN"/>
    <property type="match status" value="1"/>
</dbReference>
<organism evidence="6 7">
    <name type="scientific">Sphingobium yanoikuyae</name>
    <name type="common">Sphingomonas yanoikuyae</name>
    <dbReference type="NCBI Taxonomy" id="13690"/>
    <lineage>
        <taxon>Bacteria</taxon>
        <taxon>Pseudomonadati</taxon>
        <taxon>Pseudomonadota</taxon>
        <taxon>Alphaproteobacteria</taxon>
        <taxon>Sphingomonadales</taxon>
        <taxon>Sphingomonadaceae</taxon>
        <taxon>Sphingobium</taxon>
    </lineage>
</organism>
<evidence type="ECO:0000256" key="1">
    <source>
        <dbReference type="ARBA" id="ARBA00004442"/>
    </source>
</evidence>
<dbReference type="Gene3D" id="2.170.130.10">
    <property type="entry name" value="TonB-dependent receptor, plug domain"/>
    <property type="match status" value="1"/>
</dbReference>
<sequence>MPCLSLSCRRAGSALLRAGCSLFALSPFALSTPAAAQTVASDDIVVTGQAPPGAVIGDIPAQNQLGRADIDAYGVGTVSELLDEIASQTSSNQGRSDDGPVVLVNGKRISGGNEVSDLPTEAILRLDILPEEVALKYGYDAQRKVVNIILHRRFRSQVANAGGGIATAGQGENLAGDVGYTRIRDNDRVSVTARAKSSASLLESERDVIVDPETASDPTGRVSDDRAYRTLSPATRSYMLNATVAHQLSETANLSWNGRADYKSSKALNGLPTGSLTDEAETVERILSLDPLHQDTRALTLSSGVSLNVDLSKTWRMSVIGSYSHSDSRTDSDRGYDLDDVQAALDAGDVAADDLLPASLLGAMGTQKARALQDTGSASLLVNGKLFKLPAGNVGMNLRLSGDTSSLRSSSTLDGVMSQRTASRTNGGAQISFDLPIASRRNGFLPVLGTLTANMNASVTQVSDYGTLGTLGYGLSWTPRTGITIIAAVNNDRTAPTLDQRNSPTITTSNVRVYDYVRGESVTVTQVSGGNPALTADNRHQFKLGATVKPLTKVNLTLSANYVSSETRDAIISLTGVSSALEAAFPDRYSRDEDGMLTRIDTRSVNVAREEVKQLRWGLNFTQILRKPKRPEPPAGFVPPWRRAAAQGDEAQMAAPKAEGGDAQPAEGAPGGGPDAEQDAILVDGHRPDDATPMGPPGSFGGPDGFGPPPGPPPDGMGPPDGPPPGMGPGGPGGPGGRGGFGPPGGGPFGGGSDNGARLQLSLYHSIMLRDAVLLSEGGPWVDLLNGGTLGGSPQPRHKVQLSSGVIDNGVGIRLDGNWQSASHVTGDQTASGGDLRFGQLVTFDLRLFANMANRFRGQDWARGMRVSFTVGNLLNRRQKVTDGTGATPVAYQPAYLDPEGRTLMLSVRKIF</sequence>
<dbReference type="AlphaFoldDB" id="A0A9X7U8A9"/>
<evidence type="ECO:0000256" key="2">
    <source>
        <dbReference type="ARBA" id="ARBA00023136"/>
    </source>
</evidence>
<feature type="region of interest" description="Disordered" evidence="4">
    <location>
        <begin position="646"/>
        <end position="754"/>
    </location>
</feature>
<dbReference type="EMBL" id="CP060122">
    <property type="protein sequence ID" value="QNG44534.1"/>
    <property type="molecule type" value="Genomic_DNA"/>
</dbReference>
<feature type="compositionally biased region" description="Gly residues" evidence="4">
    <location>
        <begin position="728"/>
        <end position="754"/>
    </location>
</feature>
<feature type="compositionally biased region" description="Pro residues" evidence="4">
    <location>
        <begin position="706"/>
        <end position="727"/>
    </location>
</feature>
<feature type="compositionally biased region" description="Low complexity" evidence="4">
    <location>
        <begin position="646"/>
        <end position="655"/>
    </location>
</feature>